<protein>
    <submittedName>
        <fullName evidence="1">Uncharacterized protein</fullName>
    </submittedName>
</protein>
<accession>A0AA38L7I0</accession>
<sequence length="63" mass="7331">LRSQFDEVKLVQFRPVAPENLSPFENGLLVLSPVDSDELSLCRETSKRCIVACFSFERQLWMR</sequence>
<organism evidence="1 2">
    <name type="scientific">Taxus chinensis</name>
    <name type="common">Chinese yew</name>
    <name type="synonym">Taxus wallichiana var. chinensis</name>
    <dbReference type="NCBI Taxonomy" id="29808"/>
    <lineage>
        <taxon>Eukaryota</taxon>
        <taxon>Viridiplantae</taxon>
        <taxon>Streptophyta</taxon>
        <taxon>Embryophyta</taxon>
        <taxon>Tracheophyta</taxon>
        <taxon>Spermatophyta</taxon>
        <taxon>Pinopsida</taxon>
        <taxon>Pinidae</taxon>
        <taxon>Conifers II</taxon>
        <taxon>Cupressales</taxon>
        <taxon>Taxaceae</taxon>
        <taxon>Taxus</taxon>
    </lineage>
</organism>
<evidence type="ECO:0000313" key="2">
    <source>
        <dbReference type="Proteomes" id="UP000824469"/>
    </source>
</evidence>
<dbReference type="Proteomes" id="UP000824469">
    <property type="component" value="Unassembled WGS sequence"/>
</dbReference>
<feature type="non-terminal residue" evidence="1">
    <location>
        <position position="63"/>
    </location>
</feature>
<keyword evidence="2" id="KW-1185">Reference proteome</keyword>
<dbReference type="AlphaFoldDB" id="A0AA38L7I0"/>
<dbReference type="EMBL" id="JAHRHJ020000005">
    <property type="protein sequence ID" value="KAH9314748.1"/>
    <property type="molecule type" value="Genomic_DNA"/>
</dbReference>
<comment type="caution">
    <text evidence="1">The sequence shown here is derived from an EMBL/GenBank/DDBJ whole genome shotgun (WGS) entry which is preliminary data.</text>
</comment>
<gene>
    <name evidence="1" type="ORF">KI387_023375</name>
</gene>
<proteinExistence type="predicted"/>
<feature type="non-terminal residue" evidence="1">
    <location>
        <position position="1"/>
    </location>
</feature>
<reference evidence="1 2" key="1">
    <citation type="journal article" date="2021" name="Nat. Plants">
        <title>The Taxus genome provides insights into paclitaxel biosynthesis.</title>
        <authorList>
            <person name="Xiong X."/>
            <person name="Gou J."/>
            <person name="Liao Q."/>
            <person name="Li Y."/>
            <person name="Zhou Q."/>
            <person name="Bi G."/>
            <person name="Li C."/>
            <person name="Du R."/>
            <person name="Wang X."/>
            <person name="Sun T."/>
            <person name="Guo L."/>
            <person name="Liang H."/>
            <person name="Lu P."/>
            <person name="Wu Y."/>
            <person name="Zhang Z."/>
            <person name="Ro D.K."/>
            <person name="Shang Y."/>
            <person name="Huang S."/>
            <person name="Yan J."/>
        </authorList>
    </citation>
    <scope>NUCLEOTIDE SEQUENCE [LARGE SCALE GENOMIC DNA]</scope>
    <source>
        <strain evidence="1">Ta-2019</strain>
    </source>
</reference>
<evidence type="ECO:0000313" key="1">
    <source>
        <dbReference type="EMBL" id="KAH9314748.1"/>
    </source>
</evidence>
<name>A0AA38L7I0_TAXCH</name>